<organism evidence="2">
    <name type="scientific">marine sediment metagenome</name>
    <dbReference type="NCBI Taxonomy" id="412755"/>
    <lineage>
        <taxon>unclassified sequences</taxon>
        <taxon>metagenomes</taxon>
        <taxon>ecological metagenomes</taxon>
    </lineage>
</organism>
<evidence type="ECO:0000313" key="2">
    <source>
        <dbReference type="EMBL" id="KKM79668.1"/>
    </source>
</evidence>
<feature type="transmembrane region" description="Helical" evidence="1">
    <location>
        <begin position="59"/>
        <end position="80"/>
    </location>
</feature>
<feature type="transmembrane region" description="Helical" evidence="1">
    <location>
        <begin position="431"/>
        <end position="450"/>
    </location>
</feature>
<feature type="transmembrane region" description="Helical" evidence="1">
    <location>
        <begin position="455"/>
        <end position="473"/>
    </location>
</feature>
<feature type="transmembrane region" description="Helical" evidence="1">
    <location>
        <begin position="266"/>
        <end position="287"/>
    </location>
</feature>
<feature type="transmembrane region" description="Helical" evidence="1">
    <location>
        <begin position="31"/>
        <end position="47"/>
    </location>
</feature>
<feature type="transmembrane region" description="Helical" evidence="1">
    <location>
        <begin position="230"/>
        <end position="254"/>
    </location>
</feature>
<reference evidence="2" key="1">
    <citation type="journal article" date="2015" name="Nature">
        <title>Complex archaea that bridge the gap between prokaryotes and eukaryotes.</title>
        <authorList>
            <person name="Spang A."/>
            <person name="Saw J.H."/>
            <person name="Jorgensen S.L."/>
            <person name="Zaremba-Niedzwiedzka K."/>
            <person name="Martijn J."/>
            <person name="Lind A.E."/>
            <person name="van Eijk R."/>
            <person name="Schleper C."/>
            <person name="Guy L."/>
            <person name="Ettema T.J."/>
        </authorList>
    </citation>
    <scope>NUCLEOTIDE SEQUENCE</scope>
</reference>
<feature type="transmembrane region" description="Helical" evidence="1">
    <location>
        <begin position="132"/>
        <end position="152"/>
    </location>
</feature>
<evidence type="ECO:0008006" key="3">
    <source>
        <dbReference type="Google" id="ProtNLM"/>
    </source>
</evidence>
<comment type="caution">
    <text evidence="2">The sequence shown here is derived from an EMBL/GenBank/DDBJ whole genome shotgun (WGS) entry which is preliminary data.</text>
</comment>
<gene>
    <name evidence="2" type="ORF">LCGC14_1347630</name>
</gene>
<keyword evidence="1" id="KW-0472">Membrane</keyword>
<dbReference type="Pfam" id="PF09971">
    <property type="entry name" value="DUF2206"/>
    <property type="match status" value="1"/>
</dbReference>
<name>A0A0F9KCF2_9ZZZZ</name>
<accession>A0A0F9KCF2</accession>
<feature type="transmembrane region" description="Helical" evidence="1">
    <location>
        <begin position="376"/>
        <end position="394"/>
    </location>
</feature>
<feature type="transmembrane region" description="Helical" evidence="1">
    <location>
        <begin position="401"/>
        <end position="419"/>
    </location>
</feature>
<feature type="transmembrane region" description="Helical" evidence="1">
    <location>
        <begin position="157"/>
        <end position="176"/>
    </location>
</feature>
<dbReference type="EMBL" id="LAZR01008303">
    <property type="protein sequence ID" value="KKM79668.1"/>
    <property type="molecule type" value="Genomic_DNA"/>
</dbReference>
<keyword evidence="1" id="KW-1133">Transmembrane helix</keyword>
<protein>
    <recommendedName>
        <fullName evidence="3">Glycosyltransferase RgtA/B/C/D-like domain-containing protein</fullName>
    </recommendedName>
</protein>
<evidence type="ECO:0000256" key="1">
    <source>
        <dbReference type="SAM" id="Phobius"/>
    </source>
</evidence>
<proteinExistence type="predicted"/>
<dbReference type="AlphaFoldDB" id="A0A0F9KCF2"/>
<keyword evidence="1" id="KW-0812">Transmembrane</keyword>
<dbReference type="InterPro" id="IPR018701">
    <property type="entry name" value="DUF2206_membrane"/>
</dbReference>
<sequence length="615" mass="66397">MGTPRRIAPFALLAVIPLAAALGAQLGTTLVAYVLIGMVIAFLWLVATDKVPERWHAPCLYALTLGLMWQATMLGVHIIGSDTAGEFYVSNRVMAEGAWRIAGNYGTQSSTSVVVGWLAPTLAQVFRFDLVWVYKAILPAVFAVVPVILYWAFRLQFGAKVAVYSAIFLLAVPVATLEIAQIGKAMVAEVFLAVAVYGIGARMDWLRRTLLLTGASILALWSHYTVGLALFAYLMGIGALGVLASVAETIHHVIRKVPLALGPKLNIVLVPCLLATLLSGIAGYYYFRSASEGIVLEVVSRVIPTYSAIGSRSVRDIYVDSPIGGGVDVVPGMGAADGFVGTGSYVAKLRAQEGTVKTALGMDFFDVGGPGKVFRVIQYITQALVLIGAGVVVFRRRASLGFIYGIVGSMGLLFLVAFLPQFSLIINATRFYHMALFFLAPMLLMGLNVFTKNRLAPAILLSAYFVFTSGLVFEVSGHSDLTRLDTPYSVGLSAERTGIVAAYQPGDVDSARWLAYESDQGVMIVGDYNGWHLVSSYIGLGRMRAEAVAYNPTLETLPDKPAYIFLTDWNTRTGKYVESIRGVRGGAGTRETRPLPPMPYQEVYRSGGSVVYYKP</sequence>